<organism evidence="4 5">
    <name type="scientific">Bowmanella dokdonensis</name>
    <dbReference type="NCBI Taxonomy" id="751969"/>
    <lineage>
        <taxon>Bacteria</taxon>
        <taxon>Pseudomonadati</taxon>
        <taxon>Pseudomonadota</taxon>
        <taxon>Gammaproteobacteria</taxon>
        <taxon>Alteromonadales</taxon>
        <taxon>Alteromonadaceae</taxon>
        <taxon>Bowmanella</taxon>
    </lineage>
</organism>
<dbReference type="Proteomes" id="UP000664654">
    <property type="component" value="Unassembled WGS sequence"/>
</dbReference>
<dbReference type="PANTHER" id="PTHR35936:SF6">
    <property type="entry name" value="AMINO ACID ABC TRANSPORTER SUBSTRATE-BINDING PAAT FAMILY PROTEIN"/>
    <property type="match status" value="1"/>
</dbReference>
<dbReference type="RefSeq" id="WP_206571946.1">
    <property type="nucleotide sequence ID" value="NZ_JAFKCV010000001.1"/>
</dbReference>
<protein>
    <submittedName>
        <fullName evidence="4">Transporter substrate-binding domain-containing protein</fullName>
    </submittedName>
</protein>
<accession>A0A939DL28</accession>
<dbReference type="PANTHER" id="PTHR35936">
    <property type="entry name" value="MEMBRANE-BOUND LYTIC MUREIN TRANSGLYCOSYLASE F"/>
    <property type="match status" value="1"/>
</dbReference>
<comment type="similarity">
    <text evidence="1">Belongs to the bacterial solute-binding protein 3 family.</text>
</comment>
<reference evidence="4" key="1">
    <citation type="submission" date="2021-03" db="EMBL/GenBank/DDBJ databases">
        <title>novel species isolated from a fishpond in China.</title>
        <authorList>
            <person name="Lu H."/>
            <person name="Cai Z."/>
        </authorList>
    </citation>
    <scope>NUCLEOTIDE SEQUENCE</scope>
    <source>
        <strain evidence="4">JCM 30855</strain>
    </source>
</reference>
<dbReference type="SMART" id="SM00062">
    <property type="entry name" value="PBPb"/>
    <property type="match status" value="1"/>
</dbReference>
<dbReference type="Gene3D" id="3.40.190.10">
    <property type="entry name" value="Periplasmic binding protein-like II"/>
    <property type="match status" value="2"/>
</dbReference>
<dbReference type="SUPFAM" id="SSF53850">
    <property type="entry name" value="Periplasmic binding protein-like II"/>
    <property type="match status" value="1"/>
</dbReference>
<gene>
    <name evidence="4" type="ORF">J0A66_01240</name>
</gene>
<dbReference type="EMBL" id="JAFKCV010000001">
    <property type="protein sequence ID" value="MBN7823836.1"/>
    <property type="molecule type" value="Genomic_DNA"/>
</dbReference>
<feature type="domain" description="Solute-binding protein family 3/N-terminal" evidence="3">
    <location>
        <begin position="24"/>
        <end position="245"/>
    </location>
</feature>
<dbReference type="Pfam" id="PF00497">
    <property type="entry name" value="SBP_bac_3"/>
    <property type="match status" value="1"/>
</dbReference>
<dbReference type="InterPro" id="IPR001638">
    <property type="entry name" value="Solute-binding_3/MltF_N"/>
</dbReference>
<evidence type="ECO:0000259" key="3">
    <source>
        <dbReference type="SMART" id="SM00062"/>
    </source>
</evidence>
<evidence type="ECO:0000313" key="5">
    <source>
        <dbReference type="Proteomes" id="UP000664654"/>
    </source>
</evidence>
<keyword evidence="2" id="KW-0732">Signal</keyword>
<comment type="caution">
    <text evidence="4">The sequence shown here is derived from an EMBL/GenBank/DDBJ whole genome shotgun (WGS) entry which is preliminary data.</text>
</comment>
<dbReference type="AlphaFoldDB" id="A0A939DL28"/>
<name>A0A939DL28_9ALTE</name>
<sequence length="245" mass="28438">MKTLWFALLLLSWQANGRELCPEPLTLVFSGDWYPYIYLDEQGDYRGEDLTLLRDTLAAMNCELFILPLPERRTRQDLQSGRVDIALSATRTAEREKLFLFSRPYRLQSIVMVHRRDDRTTAALDNLTDLVKQNKLVALNRIAWYGLEVDALLRSAWSRQLMHVETFASRLELLRRGRVDAFIDDKGAVQAEILRSHLQDLTISPRPVDVSEQHFMFSKAKVNQAFVDEFNRQLAGRLQPNYPDP</sequence>
<keyword evidence="5" id="KW-1185">Reference proteome</keyword>
<evidence type="ECO:0000256" key="2">
    <source>
        <dbReference type="ARBA" id="ARBA00022729"/>
    </source>
</evidence>
<evidence type="ECO:0000256" key="1">
    <source>
        <dbReference type="ARBA" id="ARBA00010333"/>
    </source>
</evidence>
<proteinExistence type="inferred from homology"/>
<evidence type="ECO:0000313" key="4">
    <source>
        <dbReference type="EMBL" id="MBN7823836.1"/>
    </source>
</evidence>